<keyword evidence="2" id="KW-0238">DNA-binding</keyword>
<dbReference type="OrthoDB" id="996843at2"/>
<name>I0WKL5_9FLAO</name>
<evidence type="ECO:0000256" key="1">
    <source>
        <dbReference type="ARBA" id="ARBA00023015"/>
    </source>
</evidence>
<dbReference type="PANTHER" id="PTHR33164:SF64">
    <property type="entry name" value="TRANSCRIPTIONAL REGULATOR SLYA"/>
    <property type="match status" value="1"/>
</dbReference>
<dbReference type="eggNOG" id="COG1846">
    <property type="taxonomic scope" value="Bacteria"/>
</dbReference>
<dbReference type="EMBL" id="AJJU01000002">
    <property type="protein sequence ID" value="EID76931.1"/>
    <property type="molecule type" value="Genomic_DNA"/>
</dbReference>
<dbReference type="PROSITE" id="PS50995">
    <property type="entry name" value="HTH_MARR_2"/>
    <property type="match status" value="1"/>
</dbReference>
<dbReference type="Gene3D" id="1.10.10.10">
    <property type="entry name" value="Winged helix-like DNA-binding domain superfamily/Winged helix DNA-binding domain"/>
    <property type="match status" value="1"/>
</dbReference>
<dbReference type="PATRIC" id="fig|946077.3.peg.583"/>
<dbReference type="SUPFAM" id="SSF46785">
    <property type="entry name" value="Winged helix' DNA-binding domain"/>
    <property type="match status" value="1"/>
</dbReference>
<gene>
    <name evidence="5" type="ORF">W5A_02870</name>
</gene>
<dbReference type="InterPro" id="IPR000835">
    <property type="entry name" value="HTH_MarR-typ"/>
</dbReference>
<dbReference type="Pfam" id="PF01047">
    <property type="entry name" value="MarR"/>
    <property type="match status" value="1"/>
</dbReference>
<comment type="caution">
    <text evidence="5">The sequence shown here is derived from an EMBL/GenBank/DDBJ whole genome shotgun (WGS) entry which is preliminary data.</text>
</comment>
<reference evidence="5 6" key="1">
    <citation type="journal article" date="2012" name="J. Bacteriol.">
        <title>Genome Sequence of the Halotolerant Bacterium Imtechella halotolerans K1T.</title>
        <authorList>
            <person name="Kumar S."/>
            <person name="Vikram S."/>
            <person name="Subramanian S."/>
            <person name="Raghava G.P."/>
            <person name="Pinnaka A.K."/>
        </authorList>
    </citation>
    <scope>NUCLEOTIDE SEQUENCE [LARGE SCALE GENOMIC DNA]</scope>
    <source>
        <strain evidence="5 6">K1</strain>
    </source>
</reference>
<evidence type="ECO:0000313" key="5">
    <source>
        <dbReference type="EMBL" id="EID76931.1"/>
    </source>
</evidence>
<dbReference type="SMART" id="SM00347">
    <property type="entry name" value="HTH_MARR"/>
    <property type="match status" value="1"/>
</dbReference>
<dbReference type="STRING" id="946077.W5A_02870"/>
<keyword evidence="3" id="KW-0804">Transcription</keyword>
<evidence type="ECO:0000259" key="4">
    <source>
        <dbReference type="PROSITE" id="PS50995"/>
    </source>
</evidence>
<sequence>MLTLINKKDLYHLLSSRTPSALNRAIQYNFKKKGINLTQEQSTIMGVLWNEDGLPQQALADATYRDKPSTTRIIDNLEKEGMVKRIPSPTDRRSNLIYLTSLGKELELPVIQAVNETLTYATRGMKDDQIQLMKTMLQHVFNNLNSFLSNE</sequence>
<dbReference type="PANTHER" id="PTHR33164">
    <property type="entry name" value="TRANSCRIPTIONAL REGULATOR, MARR FAMILY"/>
    <property type="match status" value="1"/>
</dbReference>
<dbReference type="PRINTS" id="PR00598">
    <property type="entry name" value="HTHMARR"/>
</dbReference>
<keyword evidence="1" id="KW-0805">Transcription regulation</keyword>
<dbReference type="Proteomes" id="UP000005938">
    <property type="component" value="Unassembled WGS sequence"/>
</dbReference>
<protein>
    <submittedName>
        <fullName evidence="5">MarR family transcriptional regulator</fullName>
    </submittedName>
</protein>
<evidence type="ECO:0000256" key="3">
    <source>
        <dbReference type="ARBA" id="ARBA00023163"/>
    </source>
</evidence>
<accession>I0WKL5</accession>
<organism evidence="5 6">
    <name type="scientific">Imtechella halotolerans K1</name>
    <dbReference type="NCBI Taxonomy" id="946077"/>
    <lineage>
        <taxon>Bacteria</taxon>
        <taxon>Pseudomonadati</taxon>
        <taxon>Bacteroidota</taxon>
        <taxon>Flavobacteriia</taxon>
        <taxon>Flavobacteriales</taxon>
        <taxon>Flavobacteriaceae</taxon>
        <taxon>Imtechella</taxon>
    </lineage>
</organism>
<dbReference type="GO" id="GO:0003677">
    <property type="term" value="F:DNA binding"/>
    <property type="evidence" value="ECO:0007669"/>
    <property type="project" value="UniProtKB-KW"/>
</dbReference>
<dbReference type="GO" id="GO:0006950">
    <property type="term" value="P:response to stress"/>
    <property type="evidence" value="ECO:0007669"/>
    <property type="project" value="TreeGrafter"/>
</dbReference>
<dbReference type="GO" id="GO:0003700">
    <property type="term" value="F:DNA-binding transcription factor activity"/>
    <property type="evidence" value="ECO:0007669"/>
    <property type="project" value="InterPro"/>
</dbReference>
<feature type="domain" description="HTH marR-type" evidence="4">
    <location>
        <begin position="7"/>
        <end position="142"/>
    </location>
</feature>
<dbReference type="AlphaFoldDB" id="I0WKL5"/>
<dbReference type="InterPro" id="IPR039422">
    <property type="entry name" value="MarR/SlyA-like"/>
</dbReference>
<dbReference type="InterPro" id="IPR036390">
    <property type="entry name" value="WH_DNA-bd_sf"/>
</dbReference>
<evidence type="ECO:0000256" key="2">
    <source>
        <dbReference type="ARBA" id="ARBA00023125"/>
    </source>
</evidence>
<keyword evidence="6" id="KW-1185">Reference proteome</keyword>
<dbReference type="InterPro" id="IPR036388">
    <property type="entry name" value="WH-like_DNA-bd_sf"/>
</dbReference>
<proteinExistence type="predicted"/>
<dbReference type="RefSeq" id="WP_008237199.1">
    <property type="nucleotide sequence ID" value="NZ_AJJU01000002.1"/>
</dbReference>
<evidence type="ECO:0000313" key="6">
    <source>
        <dbReference type="Proteomes" id="UP000005938"/>
    </source>
</evidence>